<dbReference type="AlphaFoldDB" id="A0AA38LJ60"/>
<keyword evidence="6" id="KW-1185">Reference proteome</keyword>
<dbReference type="SUPFAM" id="SSF46774">
    <property type="entry name" value="ARID-like"/>
    <property type="match status" value="1"/>
</dbReference>
<dbReference type="Pfam" id="PF01388">
    <property type="entry name" value="ARID"/>
    <property type="match status" value="1"/>
</dbReference>
<feature type="compositionally biased region" description="Polar residues" evidence="2">
    <location>
        <begin position="376"/>
        <end position="386"/>
    </location>
</feature>
<feature type="DNA-binding region" description="HMG box" evidence="1">
    <location>
        <begin position="296"/>
        <end position="363"/>
    </location>
</feature>
<feature type="region of interest" description="Disordered" evidence="2">
    <location>
        <begin position="273"/>
        <end position="301"/>
    </location>
</feature>
<gene>
    <name evidence="5" type="ORF">KI387_005774</name>
</gene>
<dbReference type="SMART" id="SM00398">
    <property type="entry name" value="HMG"/>
    <property type="match status" value="1"/>
</dbReference>
<dbReference type="Pfam" id="PF00505">
    <property type="entry name" value="HMG_box"/>
    <property type="match status" value="1"/>
</dbReference>
<keyword evidence="1" id="KW-0238">DNA-binding</keyword>
<dbReference type="EMBL" id="JAHRHJ020000002">
    <property type="protein sequence ID" value="KAH9325596.1"/>
    <property type="molecule type" value="Genomic_DNA"/>
</dbReference>
<protein>
    <submittedName>
        <fullName evidence="5">Uncharacterized protein</fullName>
    </submittedName>
</protein>
<dbReference type="GO" id="GO:0005634">
    <property type="term" value="C:nucleus"/>
    <property type="evidence" value="ECO:0007669"/>
    <property type="project" value="UniProtKB-UniRule"/>
</dbReference>
<dbReference type="Gene3D" id="1.10.150.60">
    <property type="entry name" value="ARID DNA-binding domain"/>
    <property type="match status" value="1"/>
</dbReference>
<reference evidence="5 6" key="1">
    <citation type="journal article" date="2021" name="Nat. Plants">
        <title>The Taxus genome provides insights into paclitaxel biosynthesis.</title>
        <authorList>
            <person name="Xiong X."/>
            <person name="Gou J."/>
            <person name="Liao Q."/>
            <person name="Li Y."/>
            <person name="Zhou Q."/>
            <person name="Bi G."/>
            <person name="Li C."/>
            <person name="Du R."/>
            <person name="Wang X."/>
            <person name="Sun T."/>
            <person name="Guo L."/>
            <person name="Liang H."/>
            <person name="Lu P."/>
            <person name="Wu Y."/>
            <person name="Zhang Z."/>
            <person name="Ro D.K."/>
            <person name="Shang Y."/>
            <person name="Huang S."/>
            <person name="Yan J."/>
        </authorList>
    </citation>
    <scope>NUCLEOTIDE SEQUENCE [LARGE SCALE GENOMIC DNA]</scope>
    <source>
        <strain evidence="5">Ta-2019</strain>
    </source>
</reference>
<dbReference type="SMART" id="SM00501">
    <property type="entry name" value="BRIGHT"/>
    <property type="match status" value="1"/>
</dbReference>
<feature type="region of interest" description="Disordered" evidence="2">
    <location>
        <begin position="364"/>
        <end position="386"/>
    </location>
</feature>
<dbReference type="SMART" id="SM01014">
    <property type="entry name" value="ARID"/>
    <property type="match status" value="1"/>
</dbReference>
<evidence type="ECO:0000259" key="4">
    <source>
        <dbReference type="PROSITE" id="PS51011"/>
    </source>
</evidence>
<evidence type="ECO:0000256" key="1">
    <source>
        <dbReference type="PROSITE-ProRule" id="PRU00267"/>
    </source>
</evidence>
<dbReference type="PANTHER" id="PTHR46691">
    <property type="entry name" value="HIGH MOBILITY GROUP B PROTEIN 9"/>
    <property type="match status" value="1"/>
</dbReference>
<dbReference type="Proteomes" id="UP000824469">
    <property type="component" value="Unassembled WGS sequence"/>
</dbReference>
<evidence type="ECO:0000259" key="3">
    <source>
        <dbReference type="PROSITE" id="PS50118"/>
    </source>
</evidence>
<dbReference type="InterPro" id="IPR036910">
    <property type="entry name" value="HMG_box_dom_sf"/>
</dbReference>
<comment type="caution">
    <text evidence="5">The sequence shown here is derived from an EMBL/GenBank/DDBJ whole genome shotgun (WGS) entry which is preliminary data.</text>
</comment>
<sequence length="386" mass="43221">MLKVVEADRTGEAASSSSAPASVNVTVAEAEAEAEAEADPMQMQVYHSHVVYPEALVKHSDVVAERDLFISTLSKFHAALGTKLSIPKIGGKDLDLHSLYKEVSGRGGLQMVIKERKWKEIALALNFPPTTTSASFVLRKFYSNFLHHYEQVYQFGVQGPVVPPPATPANSSRAQHFSEIEHMHSASEDPEPYIRRQKLDSAQALGVDPASSIGSIVNGSIDGKFEYGYLVTVMVGTRKMKGVLYHVPPTGARPQGASVSTFMNSLGTELKASDMEDEIGHRRRRKELSRKDPNAPRQNRSGYTFFFAEQRAKLKSSVPDKNREISKRIGDLWNQLPEEEKSPYQERGLQDKERYKREMREYRERGRFQQEHSDGANLSQSILQIA</sequence>
<keyword evidence="1" id="KW-0539">Nucleus</keyword>
<dbReference type="InterPro" id="IPR036431">
    <property type="entry name" value="ARID_dom_sf"/>
</dbReference>
<name>A0AA38LJ60_TAXCH</name>
<proteinExistence type="predicted"/>
<feature type="compositionally biased region" description="Basic and acidic residues" evidence="2">
    <location>
        <begin position="364"/>
        <end position="374"/>
    </location>
</feature>
<dbReference type="GO" id="GO:0003677">
    <property type="term" value="F:DNA binding"/>
    <property type="evidence" value="ECO:0007669"/>
    <property type="project" value="UniProtKB-UniRule"/>
</dbReference>
<feature type="region of interest" description="Disordered" evidence="2">
    <location>
        <begin position="1"/>
        <end position="34"/>
    </location>
</feature>
<dbReference type="Gene3D" id="1.10.30.10">
    <property type="entry name" value="High mobility group box domain"/>
    <property type="match status" value="1"/>
</dbReference>
<organism evidence="5 6">
    <name type="scientific">Taxus chinensis</name>
    <name type="common">Chinese yew</name>
    <name type="synonym">Taxus wallichiana var. chinensis</name>
    <dbReference type="NCBI Taxonomy" id="29808"/>
    <lineage>
        <taxon>Eukaryota</taxon>
        <taxon>Viridiplantae</taxon>
        <taxon>Streptophyta</taxon>
        <taxon>Embryophyta</taxon>
        <taxon>Tracheophyta</taxon>
        <taxon>Spermatophyta</taxon>
        <taxon>Pinopsida</taxon>
        <taxon>Pinidae</taxon>
        <taxon>Conifers II</taxon>
        <taxon>Cupressales</taxon>
        <taxon>Taxaceae</taxon>
        <taxon>Taxus</taxon>
    </lineage>
</organism>
<evidence type="ECO:0000256" key="2">
    <source>
        <dbReference type="SAM" id="MobiDB-lite"/>
    </source>
</evidence>
<dbReference type="PROSITE" id="PS51011">
    <property type="entry name" value="ARID"/>
    <property type="match status" value="1"/>
</dbReference>
<dbReference type="InterPro" id="IPR009071">
    <property type="entry name" value="HMG_box_dom"/>
</dbReference>
<dbReference type="SUPFAM" id="SSF47095">
    <property type="entry name" value="HMG-box"/>
    <property type="match status" value="1"/>
</dbReference>
<dbReference type="CDD" id="cd22009">
    <property type="entry name" value="HMG-box_AtHMGB9-like"/>
    <property type="match status" value="1"/>
</dbReference>
<dbReference type="PANTHER" id="PTHR46691:SF1">
    <property type="entry name" value="AT-RICH INTERACTIVE DOMAIN-CONTAINING PROTEIN 2"/>
    <property type="match status" value="1"/>
</dbReference>
<feature type="compositionally biased region" description="Basic and acidic residues" evidence="2">
    <location>
        <begin position="1"/>
        <end position="11"/>
    </location>
</feature>
<dbReference type="InterPro" id="IPR001606">
    <property type="entry name" value="ARID_dom"/>
</dbReference>
<dbReference type="CDD" id="cd16872">
    <property type="entry name" value="ARID_HMGB9-like"/>
    <property type="match status" value="1"/>
</dbReference>
<feature type="domain" description="HMG box" evidence="3">
    <location>
        <begin position="296"/>
        <end position="363"/>
    </location>
</feature>
<evidence type="ECO:0000313" key="6">
    <source>
        <dbReference type="Proteomes" id="UP000824469"/>
    </source>
</evidence>
<evidence type="ECO:0000313" key="5">
    <source>
        <dbReference type="EMBL" id="KAH9325596.1"/>
    </source>
</evidence>
<feature type="non-terminal residue" evidence="5">
    <location>
        <position position="386"/>
    </location>
</feature>
<feature type="domain" description="ARID" evidence="4">
    <location>
        <begin position="63"/>
        <end position="154"/>
    </location>
</feature>
<dbReference type="PROSITE" id="PS50118">
    <property type="entry name" value="HMG_BOX_2"/>
    <property type="match status" value="1"/>
</dbReference>
<feature type="compositionally biased region" description="Low complexity" evidence="2">
    <location>
        <begin position="13"/>
        <end position="22"/>
    </location>
</feature>
<dbReference type="InterPro" id="IPR045303">
    <property type="entry name" value="ARID_HMGB9-like"/>
</dbReference>
<accession>A0AA38LJ60</accession>
<dbReference type="OMA" id="MHEYRER"/>